<accession>A0A9N9HRE8</accession>
<feature type="region of interest" description="Disordered" evidence="1">
    <location>
        <begin position="15"/>
        <end position="52"/>
    </location>
</feature>
<evidence type="ECO:0000256" key="1">
    <source>
        <dbReference type="SAM" id="MobiDB-lite"/>
    </source>
</evidence>
<feature type="compositionally biased region" description="Polar residues" evidence="1">
    <location>
        <begin position="69"/>
        <end position="83"/>
    </location>
</feature>
<comment type="caution">
    <text evidence="2">The sequence shown here is derived from an EMBL/GenBank/DDBJ whole genome shotgun (WGS) entry which is preliminary data.</text>
</comment>
<protein>
    <submittedName>
        <fullName evidence="2">1829_t:CDS:1</fullName>
    </submittedName>
</protein>
<evidence type="ECO:0000313" key="3">
    <source>
        <dbReference type="Proteomes" id="UP000789342"/>
    </source>
</evidence>
<feature type="region of interest" description="Disordered" evidence="1">
    <location>
        <begin position="64"/>
        <end position="83"/>
    </location>
</feature>
<dbReference type="EMBL" id="CAJVPV010017338">
    <property type="protein sequence ID" value="CAG8702351.1"/>
    <property type="molecule type" value="Genomic_DNA"/>
</dbReference>
<dbReference type="AlphaFoldDB" id="A0A9N9HRE8"/>
<keyword evidence="3" id="KW-1185">Reference proteome</keyword>
<feature type="compositionally biased region" description="Basic and acidic residues" evidence="1">
    <location>
        <begin position="15"/>
        <end position="32"/>
    </location>
</feature>
<feature type="non-terminal residue" evidence="2">
    <location>
        <position position="1"/>
    </location>
</feature>
<gene>
    <name evidence="2" type="ORF">AMORRO_LOCUS12207</name>
</gene>
<proteinExistence type="predicted"/>
<evidence type="ECO:0000313" key="2">
    <source>
        <dbReference type="EMBL" id="CAG8702351.1"/>
    </source>
</evidence>
<name>A0A9N9HRE8_9GLOM</name>
<reference evidence="2" key="1">
    <citation type="submission" date="2021-06" db="EMBL/GenBank/DDBJ databases">
        <authorList>
            <person name="Kallberg Y."/>
            <person name="Tangrot J."/>
            <person name="Rosling A."/>
        </authorList>
    </citation>
    <scope>NUCLEOTIDE SEQUENCE</scope>
    <source>
        <strain evidence="2">CL551</strain>
    </source>
</reference>
<sequence length="83" mass="9504">MVKEQDVTVMKEMLITHESQEKIDEKEDDKSKGQLNAHANDASVRRTKANEKRVNQQIEVLRDPGIFHHTTQQFGKANQATTT</sequence>
<dbReference type="Proteomes" id="UP000789342">
    <property type="component" value="Unassembled WGS sequence"/>
</dbReference>
<organism evidence="2 3">
    <name type="scientific">Acaulospora morrowiae</name>
    <dbReference type="NCBI Taxonomy" id="94023"/>
    <lineage>
        <taxon>Eukaryota</taxon>
        <taxon>Fungi</taxon>
        <taxon>Fungi incertae sedis</taxon>
        <taxon>Mucoromycota</taxon>
        <taxon>Glomeromycotina</taxon>
        <taxon>Glomeromycetes</taxon>
        <taxon>Diversisporales</taxon>
        <taxon>Acaulosporaceae</taxon>
        <taxon>Acaulospora</taxon>
    </lineage>
</organism>